<dbReference type="RefSeq" id="WP_068111600.1">
    <property type="nucleotide sequence ID" value="NZ_CP015079.1"/>
</dbReference>
<feature type="chain" id="PRO_5008388473" evidence="2">
    <location>
        <begin position="34"/>
        <end position="381"/>
    </location>
</feature>
<keyword evidence="1 2" id="KW-0732">Signal</keyword>
<proteinExistence type="predicted"/>
<evidence type="ECO:0000259" key="3">
    <source>
        <dbReference type="Pfam" id="PF01551"/>
    </source>
</evidence>
<organism evidence="5 6">
    <name type="scientific">Nocardioides dokdonensis FR1436</name>
    <dbReference type="NCBI Taxonomy" id="1300347"/>
    <lineage>
        <taxon>Bacteria</taxon>
        <taxon>Bacillati</taxon>
        <taxon>Actinomycetota</taxon>
        <taxon>Actinomycetes</taxon>
        <taxon>Propionibacteriales</taxon>
        <taxon>Nocardioidaceae</taxon>
        <taxon>Nocardioides</taxon>
    </lineage>
</organism>
<dbReference type="PANTHER" id="PTHR21666:SF289">
    <property type="entry name" value="L-ALA--D-GLU ENDOPEPTIDASE"/>
    <property type="match status" value="1"/>
</dbReference>
<dbReference type="SUPFAM" id="SSF51261">
    <property type="entry name" value="Duplicated hybrid motif"/>
    <property type="match status" value="1"/>
</dbReference>
<feature type="domain" description="M23ase beta-sheet core" evidence="3">
    <location>
        <begin position="87"/>
        <end position="189"/>
    </location>
</feature>
<sequence>MRKAVLSGVLAFTLGPAAFLLALGALLNPAAQASCLPTTSSAFGNVRNTPALIPATSHVVMPLPAGTWVKTSGFGIRVHPVTGETKLHTGVDLAAPTGTHILAAADGRVVFAGAASGYGNLILIEHNVGGRTVTTGYAHMYADGIHVEVGQSVTAGEYIADVGVAGYLTGPHLHFEVRPGGTDGAPIDPEPWLASHGAVDIEAGTDPASAGCAASGGQASSFNGDDAGNLVDDPTTDGEITERTAHILAQIRANFPESSWACWSPRPGQPSEHSLGRACDGTFGNALGTAATGHALDYGWQVTNWVKDNARTLGVEYVIWQGRIWSVARADEGWRKYDGGGMHDPNSVTGGHYDHLHWTAKPLPRKLHLTEDSYGRCKRER</sequence>
<dbReference type="KEGG" id="ndk:I601_3123"/>
<dbReference type="PATRIC" id="fig|1300347.3.peg.3117"/>
<dbReference type="EMBL" id="CP015079">
    <property type="protein sequence ID" value="ANH39530.1"/>
    <property type="molecule type" value="Genomic_DNA"/>
</dbReference>
<dbReference type="Proteomes" id="UP000077868">
    <property type="component" value="Chromosome"/>
</dbReference>
<name>A0A1A9GPE5_9ACTN</name>
<accession>A0A1A9GPE5</accession>
<keyword evidence="6" id="KW-1185">Reference proteome</keyword>
<keyword evidence="5" id="KW-0378">Hydrolase</keyword>
<evidence type="ECO:0000313" key="6">
    <source>
        <dbReference type="Proteomes" id="UP000077868"/>
    </source>
</evidence>
<dbReference type="Pfam" id="PF26571">
    <property type="entry name" value="VldE"/>
    <property type="match status" value="1"/>
</dbReference>
<dbReference type="Pfam" id="PF01551">
    <property type="entry name" value="Peptidase_M23"/>
    <property type="match status" value="1"/>
</dbReference>
<feature type="domain" description="ARB-07466-like C-terminal" evidence="4">
    <location>
        <begin position="237"/>
        <end position="346"/>
    </location>
</feature>
<dbReference type="InterPro" id="IPR058593">
    <property type="entry name" value="ARB_07466-like_C"/>
</dbReference>
<evidence type="ECO:0000256" key="1">
    <source>
        <dbReference type="ARBA" id="ARBA00022729"/>
    </source>
</evidence>
<dbReference type="InterPro" id="IPR016047">
    <property type="entry name" value="M23ase_b-sheet_dom"/>
</dbReference>
<dbReference type="GO" id="GO:0004222">
    <property type="term" value="F:metalloendopeptidase activity"/>
    <property type="evidence" value="ECO:0007669"/>
    <property type="project" value="TreeGrafter"/>
</dbReference>
<dbReference type="InterPro" id="IPR050570">
    <property type="entry name" value="Cell_wall_metabolism_enzyme"/>
</dbReference>
<gene>
    <name evidence="5" type="primary">mepM_2</name>
    <name evidence="5" type="ORF">I601_3123</name>
</gene>
<feature type="signal peptide" evidence="2">
    <location>
        <begin position="1"/>
        <end position="33"/>
    </location>
</feature>
<dbReference type="EC" id="3.4.24.-" evidence="5"/>
<dbReference type="OrthoDB" id="5496837at2"/>
<dbReference type="STRING" id="1300347.I601_3123"/>
<dbReference type="PANTHER" id="PTHR21666">
    <property type="entry name" value="PEPTIDASE-RELATED"/>
    <property type="match status" value="1"/>
</dbReference>
<reference evidence="5 6" key="1">
    <citation type="submission" date="2016-03" db="EMBL/GenBank/DDBJ databases">
        <title>Complete genome sequence of a soil Actinobacterium, Nocardioides dokdonensis FR1436.</title>
        <authorList>
            <person name="Kwon S.-K."/>
            <person name="Kim K."/>
            <person name="Kim J.F."/>
        </authorList>
    </citation>
    <scope>NUCLEOTIDE SEQUENCE [LARGE SCALE GENOMIC DNA]</scope>
    <source>
        <strain evidence="5 6">FR1436</strain>
    </source>
</reference>
<dbReference type="AlphaFoldDB" id="A0A1A9GPE5"/>
<dbReference type="Gene3D" id="2.70.70.10">
    <property type="entry name" value="Glucose Permease (Domain IIA)"/>
    <property type="match status" value="1"/>
</dbReference>
<protein>
    <submittedName>
        <fullName evidence="5">Murein DD-endopeptidase MepM</fullName>
        <ecNumber evidence="5">3.4.24.-</ecNumber>
    </submittedName>
</protein>
<evidence type="ECO:0000313" key="5">
    <source>
        <dbReference type="EMBL" id="ANH39530.1"/>
    </source>
</evidence>
<dbReference type="InterPro" id="IPR011055">
    <property type="entry name" value="Dup_hybrid_motif"/>
</dbReference>
<evidence type="ECO:0000256" key="2">
    <source>
        <dbReference type="SAM" id="SignalP"/>
    </source>
</evidence>
<evidence type="ECO:0000259" key="4">
    <source>
        <dbReference type="Pfam" id="PF26571"/>
    </source>
</evidence>
<dbReference type="CDD" id="cd12797">
    <property type="entry name" value="M23_peptidase"/>
    <property type="match status" value="1"/>
</dbReference>